<feature type="compositionally biased region" description="Basic and acidic residues" evidence="1">
    <location>
        <begin position="232"/>
        <end position="251"/>
    </location>
</feature>
<dbReference type="SUPFAM" id="SSF49899">
    <property type="entry name" value="Concanavalin A-like lectins/glucanases"/>
    <property type="match status" value="1"/>
</dbReference>
<dbReference type="AlphaFoldDB" id="A0A8E1W5I6"/>
<sequence length="306" mass="33023">MWFKTSTAGVLYATGNDLPGTANPGGGAMPVLYVGTDGKLYGHFWNGNAWQHVALAGDGDIQSLYLDGNLAGTATGPIDNIDRYDFLGAGKTTDQAWPARPGNTWGCFTGSIGEVAFYHRVLDSASVANHYSAKVAAYAVRVTDPATKVTTYTYDPTPGGRLVSTTTPTGGTQVRGYDTGGYVNRIIDENGHTTTFANDARGNVLSRTTCRDGALGCYTQYRSYYLNTSDPLDPRNDKVTEDRDPRSESATDNRFLPTYSYTPAGDIATPRRAQTKGPPAMRVVLARLQASRSYFVAFIQAHVLVR</sequence>
<dbReference type="RefSeq" id="WP_183126079.1">
    <property type="nucleotide sequence ID" value="NZ_JACJHR010000064.1"/>
</dbReference>
<reference evidence="2 3" key="1">
    <citation type="submission" date="2020-08" db="EMBL/GenBank/DDBJ databases">
        <title>Amycolatopsis echigonensis JCM 21831.</title>
        <authorList>
            <person name="Tedsree N."/>
            <person name="Kuncharoen N."/>
            <person name="Likhitwitayawuid K."/>
            <person name="Tanasupawat S."/>
        </authorList>
    </citation>
    <scope>NUCLEOTIDE SEQUENCE [LARGE SCALE GENOMIC DNA]</scope>
    <source>
        <strain evidence="2 3">JCM 21831</strain>
    </source>
</reference>
<accession>A0A8E1W5I6</accession>
<dbReference type="Pfam" id="PF13385">
    <property type="entry name" value="Laminin_G_3"/>
    <property type="match status" value="1"/>
</dbReference>
<organism evidence="2 3">
    <name type="scientific">Amycolatopsis echigonensis</name>
    <dbReference type="NCBI Taxonomy" id="2576905"/>
    <lineage>
        <taxon>Bacteria</taxon>
        <taxon>Bacillati</taxon>
        <taxon>Actinomycetota</taxon>
        <taxon>Actinomycetes</taxon>
        <taxon>Pseudonocardiales</taxon>
        <taxon>Pseudonocardiaceae</taxon>
        <taxon>Amycolatopsis</taxon>
    </lineage>
</organism>
<comment type="caution">
    <text evidence="2">The sequence shown here is derived from an EMBL/GenBank/DDBJ whole genome shotgun (WGS) entry which is preliminary data.</text>
</comment>
<dbReference type="Pfam" id="PF05593">
    <property type="entry name" value="RHS_repeat"/>
    <property type="match status" value="1"/>
</dbReference>
<feature type="region of interest" description="Disordered" evidence="1">
    <location>
        <begin position="228"/>
        <end position="276"/>
    </location>
</feature>
<evidence type="ECO:0008006" key="4">
    <source>
        <dbReference type="Google" id="ProtNLM"/>
    </source>
</evidence>
<name>A0A8E1W5I6_9PSEU</name>
<evidence type="ECO:0000313" key="3">
    <source>
        <dbReference type="Proteomes" id="UP000550260"/>
    </source>
</evidence>
<dbReference type="InterPro" id="IPR006530">
    <property type="entry name" value="YD"/>
</dbReference>
<dbReference type="EMBL" id="JACJHR010000064">
    <property type="protein sequence ID" value="MBB2503989.1"/>
    <property type="molecule type" value="Genomic_DNA"/>
</dbReference>
<dbReference type="InterPro" id="IPR013320">
    <property type="entry name" value="ConA-like_dom_sf"/>
</dbReference>
<gene>
    <name evidence="2" type="ORF">H5411_33215</name>
</gene>
<proteinExistence type="predicted"/>
<protein>
    <recommendedName>
        <fullName evidence="4">YD repeat-containing protein</fullName>
    </recommendedName>
</protein>
<dbReference type="NCBIfam" id="TIGR01643">
    <property type="entry name" value="YD_repeat_2x"/>
    <property type="match status" value="1"/>
</dbReference>
<feature type="non-terminal residue" evidence="2">
    <location>
        <position position="306"/>
    </location>
</feature>
<dbReference type="InterPro" id="IPR031325">
    <property type="entry name" value="RHS_repeat"/>
</dbReference>
<evidence type="ECO:0000256" key="1">
    <source>
        <dbReference type="SAM" id="MobiDB-lite"/>
    </source>
</evidence>
<dbReference type="Proteomes" id="UP000550260">
    <property type="component" value="Unassembled WGS sequence"/>
</dbReference>
<evidence type="ECO:0000313" key="2">
    <source>
        <dbReference type="EMBL" id="MBB2503989.1"/>
    </source>
</evidence>
<dbReference type="Gene3D" id="2.60.120.200">
    <property type="match status" value="1"/>
</dbReference>